<comment type="caution">
    <text evidence="2">The sequence shown here is derived from an EMBL/GenBank/DDBJ whole genome shotgun (WGS) entry which is preliminary data.</text>
</comment>
<proteinExistence type="predicted"/>
<evidence type="ECO:0000259" key="1">
    <source>
        <dbReference type="Pfam" id="PF11575"/>
    </source>
</evidence>
<dbReference type="Pfam" id="PF11575">
    <property type="entry name" value="FhuF_C"/>
    <property type="match status" value="1"/>
</dbReference>
<dbReference type="InterPro" id="IPR023998">
    <property type="entry name" value="FCR-like"/>
</dbReference>
<dbReference type="Proteomes" id="UP001209916">
    <property type="component" value="Unassembled WGS sequence"/>
</dbReference>
<dbReference type="InterPro" id="IPR024726">
    <property type="entry name" value="FhuF_C"/>
</dbReference>
<protein>
    <submittedName>
        <fullName evidence="2">Siderophore ferric iron reductase</fullName>
    </submittedName>
</protein>
<feature type="domain" description="Ferric siderophore reductase C-terminal" evidence="1">
    <location>
        <begin position="219"/>
        <end position="239"/>
    </location>
</feature>
<gene>
    <name evidence="2" type="ORF">OSH09_00260</name>
</gene>
<name>A0ABT3VK34_9BURK</name>
<reference evidence="2 3" key="1">
    <citation type="submission" date="2022-11" db="EMBL/GenBank/DDBJ databases">
        <title>Biodiversity and phylogenetic relationships of bacteria.</title>
        <authorList>
            <person name="Machado R.A.R."/>
            <person name="Bhat A."/>
            <person name="Loulou A."/>
            <person name="Kallel S."/>
        </authorList>
    </citation>
    <scope>NUCLEOTIDE SEQUENCE [LARGE SCALE GENOMIC DNA]</scope>
    <source>
        <strain evidence="2 3">DSM 13975</strain>
    </source>
</reference>
<sequence>MRTDTRDESSLAYLIRLTSTALPGLDGRIGVPGPDQLVCGTPGNARRLAALHEELRQHHPEAGKHYWAVRTWTLLIWQPIYLSLLAVHVAGLAPILTHLGQSVENAFVGGYSLPEHPPHQGDESTLIQLAGKEIRTVIEAQIAELNSAGERFIAPKLARLLAVDCVCAALLLVQQEQALDNESLRLLEQHWLKSLAQPPVSALLTLQLDDGRECLGLDRRACCLHFHRSDGEPCNSCPKLEQSERLKRMCKERVETC</sequence>
<evidence type="ECO:0000313" key="3">
    <source>
        <dbReference type="Proteomes" id="UP001209916"/>
    </source>
</evidence>
<organism evidence="2 3">
    <name type="scientific">Alcaligenes parafaecalis</name>
    <dbReference type="NCBI Taxonomy" id="171260"/>
    <lineage>
        <taxon>Bacteria</taxon>
        <taxon>Pseudomonadati</taxon>
        <taxon>Pseudomonadota</taxon>
        <taxon>Betaproteobacteria</taxon>
        <taxon>Burkholderiales</taxon>
        <taxon>Alcaligenaceae</taxon>
        <taxon>Alcaligenes</taxon>
    </lineage>
</organism>
<dbReference type="NCBIfam" id="TIGR03950">
    <property type="entry name" value="sidero_Fe_reduc"/>
    <property type="match status" value="1"/>
</dbReference>
<dbReference type="EMBL" id="JAPKNA010000001">
    <property type="protein sequence ID" value="MCX5462595.1"/>
    <property type="molecule type" value="Genomic_DNA"/>
</dbReference>
<keyword evidence="3" id="KW-1185">Reference proteome</keyword>
<accession>A0ABT3VK34</accession>
<dbReference type="RefSeq" id="WP_252606183.1">
    <property type="nucleotide sequence ID" value="NZ_JAPKNA010000001.1"/>
</dbReference>
<evidence type="ECO:0000313" key="2">
    <source>
        <dbReference type="EMBL" id="MCX5462595.1"/>
    </source>
</evidence>